<sequence length="194" mass="21665">MPRSENMLPTRTYPHARRANPSFQPHRIDGFLEASNRQIVYTSLLCALQHQPGGMSADCEDGALINCLNTACDRPYHICRKWWAHVLCGGPPCNEGDVHHDTTFNFAVVGIKGDQKARMAVHGIRPNCNSLLFGGGVYDYRKGPRDCGNVQCRFGHDKLSHRHQLALVGVKLGKDFRKELGYPKGKLLQLTEGK</sequence>
<dbReference type="AlphaFoldDB" id="A0A1V8TNF3"/>
<dbReference type="Proteomes" id="UP000192596">
    <property type="component" value="Unassembled WGS sequence"/>
</dbReference>
<protein>
    <submittedName>
        <fullName evidence="2">Uncharacterized protein</fullName>
    </submittedName>
</protein>
<comment type="caution">
    <text evidence="2">The sequence shown here is derived from an EMBL/GenBank/DDBJ whole genome shotgun (WGS) entry which is preliminary data.</text>
</comment>
<evidence type="ECO:0000313" key="2">
    <source>
        <dbReference type="EMBL" id="OQO12834.1"/>
    </source>
</evidence>
<organism evidence="2 3">
    <name type="scientific">Cryoendolithus antarcticus</name>
    <dbReference type="NCBI Taxonomy" id="1507870"/>
    <lineage>
        <taxon>Eukaryota</taxon>
        <taxon>Fungi</taxon>
        <taxon>Dikarya</taxon>
        <taxon>Ascomycota</taxon>
        <taxon>Pezizomycotina</taxon>
        <taxon>Dothideomycetes</taxon>
        <taxon>Dothideomycetidae</taxon>
        <taxon>Cladosporiales</taxon>
        <taxon>Cladosporiaceae</taxon>
        <taxon>Cryoendolithus</taxon>
    </lineage>
</organism>
<gene>
    <name evidence="2" type="ORF">B0A48_02298</name>
</gene>
<reference evidence="3" key="1">
    <citation type="submission" date="2017-03" db="EMBL/GenBank/DDBJ databases">
        <title>Genomes of endolithic fungi from Antarctica.</title>
        <authorList>
            <person name="Coleine C."/>
            <person name="Masonjones S."/>
            <person name="Stajich J.E."/>
        </authorList>
    </citation>
    <scope>NUCLEOTIDE SEQUENCE [LARGE SCALE GENOMIC DNA]</scope>
    <source>
        <strain evidence="3">CCFEE 5527</strain>
    </source>
</reference>
<evidence type="ECO:0000256" key="1">
    <source>
        <dbReference type="SAM" id="MobiDB-lite"/>
    </source>
</evidence>
<evidence type="ECO:0000313" key="3">
    <source>
        <dbReference type="Proteomes" id="UP000192596"/>
    </source>
</evidence>
<dbReference type="EMBL" id="NAJO01000004">
    <property type="protein sequence ID" value="OQO12834.1"/>
    <property type="molecule type" value="Genomic_DNA"/>
</dbReference>
<feature type="region of interest" description="Disordered" evidence="1">
    <location>
        <begin position="1"/>
        <end position="24"/>
    </location>
</feature>
<name>A0A1V8TNF3_9PEZI</name>
<dbReference type="InParanoid" id="A0A1V8TNF3"/>
<proteinExistence type="predicted"/>
<keyword evidence="3" id="KW-1185">Reference proteome</keyword>
<accession>A0A1V8TNF3</accession>